<dbReference type="GO" id="GO:0016620">
    <property type="term" value="F:oxidoreductase activity, acting on the aldehyde or oxo group of donors, NAD or NADP as acceptor"/>
    <property type="evidence" value="ECO:0007669"/>
    <property type="project" value="InterPro"/>
</dbReference>
<dbReference type="Gene3D" id="3.40.605.10">
    <property type="entry name" value="Aldehyde Dehydrogenase, Chain A, domain 1"/>
    <property type="match status" value="1"/>
</dbReference>
<dbReference type="EC" id="1.2.1.85" evidence="7"/>
<dbReference type="AlphaFoldDB" id="A0A838L7N0"/>
<dbReference type="InterPro" id="IPR029510">
    <property type="entry name" value="Ald_DH_CS_GLU"/>
</dbReference>
<dbReference type="RefSeq" id="WP_160363378.1">
    <property type="nucleotide sequence ID" value="NZ_JACEIB010000003.1"/>
</dbReference>
<sequence length="500" mass="53416">MDAATLSADGAHRVQAQTRLPNFIGGRFVDGGAPFDVRNPATGDVHAVAYEADAAMVDAAVAAARECVEGEWGHMPLARRRALLMKVADGIERRFDEFLEAEIADTGKPRAMAAHLDIPRGAANFRVFADFIASLPDEAFEMDTPDGGRAINYSVRKPLGVVGVIAPWNLPLLLMTWKVAPAMACGNAVIVKPSEETPSTTTLLAEVMNEVGVPAGAFNVLHGFGPNSTGERLTSHPGLRAITFTGETRTGAAIMRSAASTTKALSFELGGKNPAIVFADCDFDAAVAGLARAAFLNTGQVCLAPERIYVERPIFERFVAAMKERAEALRPGLPHDESTDLGPLISHEHREKVLGYYSLAIEEGAKLVTGGGVPDLTGAAAGGYFVEPTIWTGLPQTARVTREEIFGPCCHIAPFDSEEEAICLANDTDYGLASSVWTRELSRAHRVGRAMAVGISWVNCWFLRDLRTAFGGARQSGFGREGGAHSIAFYSEITNICVKV</sequence>
<evidence type="ECO:0000256" key="4">
    <source>
        <dbReference type="PROSITE-ProRule" id="PRU10007"/>
    </source>
</evidence>
<evidence type="ECO:0000256" key="3">
    <source>
        <dbReference type="ARBA" id="ARBA00023027"/>
    </source>
</evidence>
<dbReference type="FunFam" id="3.40.309.10:FF:000012">
    <property type="entry name" value="Betaine aldehyde dehydrogenase"/>
    <property type="match status" value="1"/>
</dbReference>
<evidence type="ECO:0000313" key="7">
    <source>
        <dbReference type="EMBL" id="MBA2933558.1"/>
    </source>
</evidence>
<protein>
    <submittedName>
        <fullName evidence="7">2-hydroxymuconic semialdehyde dehydrogenase</fullName>
        <ecNumber evidence="7">1.2.1.85</ecNumber>
    </submittedName>
</protein>
<evidence type="ECO:0000259" key="6">
    <source>
        <dbReference type="Pfam" id="PF00171"/>
    </source>
</evidence>
<evidence type="ECO:0000256" key="1">
    <source>
        <dbReference type="ARBA" id="ARBA00009986"/>
    </source>
</evidence>
<gene>
    <name evidence="7" type="ORF">HZF05_05555</name>
</gene>
<dbReference type="NCBIfam" id="TIGR03216">
    <property type="entry name" value="OH_muco_semi_DH"/>
    <property type="match status" value="1"/>
</dbReference>
<dbReference type="InterPro" id="IPR015590">
    <property type="entry name" value="Aldehyde_DH_dom"/>
</dbReference>
<comment type="caution">
    <text evidence="7">The sequence shown here is derived from an EMBL/GenBank/DDBJ whole genome shotgun (WGS) entry which is preliminary data.</text>
</comment>
<organism evidence="7 8">
    <name type="scientific">Sphingomonas chungangi</name>
    <dbReference type="NCBI Taxonomy" id="2683589"/>
    <lineage>
        <taxon>Bacteria</taxon>
        <taxon>Pseudomonadati</taxon>
        <taxon>Pseudomonadota</taxon>
        <taxon>Alphaproteobacteria</taxon>
        <taxon>Sphingomonadales</taxon>
        <taxon>Sphingomonadaceae</taxon>
        <taxon>Sphingomonas</taxon>
    </lineage>
</organism>
<dbReference type="CDD" id="cd07093">
    <property type="entry name" value="ALDH_F8_HMSADH"/>
    <property type="match status" value="1"/>
</dbReference>
<feature type="domain" description="Aldehyde dehydrogenase" evidence="6">
    <location>
        <begin position="34"/>
        <end position="495"/>
    </location>
</feature>
<dbReference type="Pfam" id="PF00171">
    <property type="entry name" value="Aldedh"/>
    <property type="match status" value="1"/>
</dbReference>
<proteinExistence type="inferred from homology"/>
<dbReference type="InterPro" id="IPR016160">
    <property type="entry name" value="Ald_DH_CS_CYS"/>
</dbReference>
<dbReference type="InterPro" id="IPR016163">
    <property type="entry name" value="Ald_DH_C"/>
</dbReference>
<keyword evidence="3" id="KW-0520">NAD</keyword>
<evidence type="ECO:0000313" key="8">
    <source>
        <dbReference type="Proteomes" id="UP000570166"/>
    </source>
</evidence>
<dbReference type="InterPro" id="IPR016161">
    <property type="entry name" value="Ald_DH/histidinol_DH"/>
</dbReference>
<name>A0A838L7N0_9SPHN</name>
<dbReference type="PROSITE" id="PS00070">
    <property type="entry name" value="ALDEHYDE_DEHYDR_CYS"/>
    <property type="match status" value="1"/>
</dbReference>
<dbReference type="PANTHER" id="PTHR43720:SF2">
    <property type="entry name" value="2-AMINOMUCONIC SEMIALDEHYDE DEHYDROGENASE"/>
    <property type="match status" value="1"/>
</dbReference>
<dbReference type="SUPFAM" id="SSF53720">
    <property type="entry name" value="ALDH-like"/>
    <property type="match status" value="1"/>
</dbReference>
<dbReference type="PROSITE" id="PS00687">
    <property type="entry name" value="ALDEHYDE_DEHYDR_GLU"/>
    <property type="match status" value="1"/>
</dbReference>
<dbReference type="Gene3D" id="3.40.309.10">
    <property type="entry name" value="Aldehyde Dehydrogenase, Chain A, domain 2"/>
    <property type="match status" value="1"/>
</dbReference>
<evidence type="ECO:0000256" key="5">
    <source>
        <dbReference type="RuleBase" id="RU003345"/>
    </source>
</evidence>
<dbReference type="EMBL" id="JACEIB010000003">
    <property type="protein sequence ID" value="MBA2933558.1"/>
    <property type="molecule type" value="Genomic_DNA"/>
</dbReference>
<dbReference type="PANTHER" id="PTHR43720">
    <property type="entry name" value="2-AMINOMUCONIC SEMIALDEHYDE DEHYDROGENASE"/>
    <property type="match status" value="1"/>
</dbReference>
<dbReference type="Proteomes" id="UP000570166">
    <property type="component" value="Unassembled WGS sequence"/>
</dbReference>
<dbReference type="FunFam" id="3.40.605.10:FF:000007">
    <property type="entry name" value="NAD/NADP-dependent betaine aldehyde dehydrogenase"/>
    <property type="match status" value="1"/>
</dbReference>
<evidence type="ECO:0000256" key="2">
    <source>
        <dbReference type="ARBA" id="ARBA00023002"/>
    </source>
</evidence>
<reference evidence="7 8" key="1">
    <citation type="submission" date="2020-07" db="EMBL/GenBank/DDBJ databases">
        <authorList>
            <person name="Sun Q."/>
        </authorList>
    </citation>
    <scope>NUCLEOTIDE SEQUENCE [LARGE SCALE GENOMIC DNA]</scope>
    <source>
        <strain evidence="7 8">CGMCC 1.13654</strain>
    </source>
</reference>
<dbReference type="InterPro" id="IPR016162">
    <property type="entry name" value="Ald_DH_N"/>
</dbReference>
<accession>A0A838L7N0</accession>
<keyword evidence="8" id="KW-1185">Reference proteome</keyword>
<keyword evidence="2 5" id="KW-0560">Oxidoreductase</keyword>
<dbReference type="InterPro" id="IPR017628">
    <property type="entry name" value="OHmuconic_semiald_DH"/>
</dbReference>
<comment type="similarity">
    <text evidence="1 5">Belongs to the aldehyde dehydrogenase family.</text>
</comment>
<feature type="active site" evidence="4">
    <location>
        <position position="268"/>
    </location>
</feature>